<dbReference type="Pfam" id="PF13338">
    <property type="entry name" value="AbiEi_4"/>
    <property type="match status" value="1"/>
</dbReference>
<dbReference type="EMBL" id="SLWR01000008">
    <property type="protein sequence ID" value="TCO45730.1"/>
    <property type="molecule type" value="Genomic_DNA"/>
</dbReference>
<dbReference type="AlphaFoldDB" id="A0A4V2S3Y1"/>
<dbReference type="Proteomes" id="UP000295573">
    <property type="component" value="Unassembled WGS sequence"/>
</dbReference>
<gene>
    <name evidence="2" type="ORF">EV646_108353</name>
</gene>
<organism evidence="2 3">
    <name type="scientific">Kribbella antiqua</name>
    <dbReference type="NCBI Taxonomy" id="2512217"/>
    <lineage>
        <taxon>Bacteria</taxon>
        <taxon>Bacillati</taxon>
        <taxon>Actinomycetota</taxon>
        <taxon>Actinomycetes</taxon>
        <taxon>Propionibacteriales</taxon>
        <taxon>Kribbellaceae</taxon>
        <taxon>Kribbella</taxon>
    </lineage>
</organism>
<evidence type="ECO:0000259" key="1">
    <source>
        <dbReference type="Pfam" id="PF13338"/>
    </source>
</evidence>
<accession>A0A4V2S3Y1</accession>
<evidence type="ECO:0000313" key="3">
    <source>
        <dbReference type="Proteomes" id="UP000295573"/>
    </source>
</evidence>
<comment type="caution">
    <text evidence="2">The sequence shown here is derived from an EMBL/GenBank/DDBJ whole genome shotgun (WGS) entry which is preliminary data.</text>
</comment>
<dbReference type="RefSeq" id="WP_132152216.1">
    <property type="nucleotide sequence ID" value="NZ_SLWR01000008.1"/>
</dbReference>
<dbReference type="InterPro" id="IPR025159">
    <property type="entry name" value="AbiEi_N"/>
</dbReference>
<feature type="domain" description="AbiEi antitoxin N-terminal" evidence="1">
    <location>
        <begin position="9"/>
        <end position="50"/>
    </location>
</feature>
<proteinExistence type="predicted"/>
<sequence length="306" mass="33879">MNPKLSVIAAARGGWFTRADALEAGYSDSELRRRLQAGRWRRLSRDVYVEPSQWPADEHPWDRSKRLHLLMTRAVMHRMGPEAVVSHQSAAVLHGLPTWGLDLTKVHVTQVVGRPRSDTVTTVHRSRVGPDEITEVDGLRVVMPARAIAEAAGASSYEVGVVLGDAALHLQLVTHDDLVATADRHMYRSGAPAARAAARFADGLSESVGESRLRVLMANHNLPAPTLQAEIRDEDGRLIGRVDFLLCGTLIVEFDGALKYGNAADVVLAEKWREDRLRARGYRVIRTSWSDLEQPVVTADRIRRAV</sequence>
<protein>
    <submittedName>
        <fullName evidence="2">Putative AbiEi antitoxin of type IV toxin-antitoxin system</fullName>
    </submittedName>
</protein>
<dbReference type="OrthoDB" id="5143202at2"/>
<keyword evidence="3" id="KW-1185">Reference proteome</keyword>
<reference evidence="2 3" key="1">
    <citation type="journal article" date="2015" name="Stand. Genomic Sci.">
        <title>Genomic Encyclopedia of Bacterial and Archaeal Type Strains, Phase III: the genomes of soil and plant-associated and newly described type strains.</title>
        <authorList>
            <person name="Whitman W.B."/>
            <person name="Woyke T."/>
            <person name="Klenk H.P."/>
            <person name="Zhou Y."/>
            <person name="Lilburn T.G."/>
            <person name="Beck B.J."/>
            <person name="De Vos P."/>
            <person name="Vandamme P."/>
            <person name="Eisen J.A."/>
            <person name="Garrity G."/>
            <person name="Hugenholtz P."/>
            <person name="Kyrpides N.C."/>
        </authorList>
    </citation>
    <scope>NUCLEOTIDE SEQUENCE [LARGE SCALE GENOMIC DNA]</scope>
    <source>
        <strain evidence="2 3">VKM Ac-2541</strain>
    </source>
</reference>
<evidence type="ECO:0000313" key="2">
    <source>
        <dbReference type="EMBL" id="TCO45730.1"/>
    </source>
</evidence>
<name>A0A4V2S3Y1_9ACTN</name>